<gene>
    <name evidence="1" type="ORF">KFK09_003887</name>
</gene>
<dbReference type="AlphaFoldDB" id="A0A8T3C1F4"/>
<evidence type="ECO:0000313" key="2">
    <source>
        <dbReference type="Proteomes" id="UP000829196"/>
    </source>
</evidence>
<evidence type="ECO:0000313" key="1">
    <source>
        <dbReference type="EMBL" id="KAI0524514.1"/>
    </source>
</evidence>
<protein>
    <submittedName>
        <fullName evidence="1">Uncharacterized protein</fullName>
    </submittedName>
</protein>
<accession>A0A8T3C1F4</accession>
<dbReference type="EMBL" id="JAGYWB010000004">
    <property type="protein sequence ID" value="KAI0524514.1"/>
    <property type="molecule type" value="Genomic_DNA"/>
</dbReference>
<keyword evidence="2" id="KW-1185">Reference proteome</keyword>
<organism evidence="1 2">
    <name type="scientific">Dendrobium nobile</name>
    <name type="common">Orchid</name>
    <dbReference type="NCBI Taxonomy" id="94219"/>
    <lineage>
        <taxon>Eukaryota</taxon>
        <taxon>Viridiplantae</taxon>
        <taxon>Streptophyta</taxon>
        <taxon>Embryophyta</taxon>
        <taxon>Tracheophyta</taxon>
        <taxon>Spermatophyta</taxon>
        <taxon>Magnoliopsida</taxon>
        <taxon>Liliopsida</taxon>
        <taxon>Asparagales</taxon>
        <taxon>Orchidaceae</taxon>
        <taxon>Epidendroideae</taxon>
        <taxon>Malaxideae</taxon>
        <taxon>Dendrobiinae</taxon>
        <taxon>Dendrobium</taxon>
    </lineage>
</organism>
<name>A0A8T3C1F4_DENNO</name>
<sequence length="66" mass="6830">MAKGMGPSTSSTLSLRSRAFFLSRESSHLLSPSTVPSTTSPAPSCPVDFAPSSDIPFLLGSEVSTL</sequence>
<dbReference type="Proteomes" id="UP000829196">
    <property type="component" value="Unassembled WGS sequence"/>
</dbReference>
<proteinExistence type="predicted"/>
<comment type="caution">
    <text evidence="1">The sequence shown here is derived from an EMBL/GenBank/DDBJ whole genome shotgun (WGS) entry which is preliminary data.</text>
</comment>
<reference evidence="1" key="1">
    <citation type="journal article" date="2022" name="Front. Genet.">
        <title>Chromosome-Scale Assembly of the Dendrobium nobile Genome Provides Insights Into the Molecular Mechanism of the Biosynthesis of the Medicinal Active Ingredient of Dendrobium.</title>
        <authorList>
            <person name="Xu Q."/>
            <person name="Niu S.-C."/>
            <person name="Li K.-L."/>
            <person name="Zheng P.-J."/>
            <person name="Zhang X.-J."/>
            <person name="Jia Y."/>
            <person name="Liu Y."/>
            <person name="Niu Y.-X."/>
            <person name="Yu L.-H."/>
            <person name="Chen D.-F."/>
            <person name="Zhang G.-Q."/>
        </authorList>
    </citation>
    <scope>NUCLEOTIDE SEQUENCE</scope>
    <source>
        <tissue evidence="1">Leaf</tissue>
    </source>
</reference>